<dbReference type="PANTHER" id="PTHR10108">
    <property type="entry name" value="SAM-DEPENDENT METHYLTRANSFERASE"/>
    <property type="match status" value="1"/>
</dbReference>
<name>A0AAN9MVA4_CANGL</name>
<dbReference type="GO" id="GO:0032259">
    <property type="term" value="P:methylation"/>
    <property type="evidence" value="ECO:0007669"/>
    <property type="project" value="UniProtKB-KW"/>
</dbReference>
<dbReference type="InterPro" id="IPR004159">
    <property type="entry name" value="Put_SAM_MeTrfase"/>
</dbReference>
<reference evidence="12 13" key="1">
    <citation type="submission" date="2024-01" db="EMBL/GenBank/DDBJ databases">
        <title>The genomes of 5 underutilized Papilionoideae crops provide insights into root nodulation and disease resistanc.</title>
        <authorList>
            <person name="Jiang F."/>
        </authorList>
    </citation>
    <scope>NUCLEOTIDE SEQUENCE [LARGE SCALE GENOMIC DNA]</scope>
    <source>
        <strain evidence="12">LVBAO_FW01</strain>
        <tissue evidence="12">Leaves</tissue>
    </source>
</reference>
<evidence type="ECO:0008006" key="14">
    <source>
        <dbReference type="Google" id="ProtNLM"/>
    </source>
</evidence>
<evidence type="ECO:0000256" key="4">
    <source>
        <dbReference type="ARBA" id="ARBA00022692"/>
    </source>
</evidence>
<keyword evidence="3" id="KW-0808">Transferase</keyword>
<keyword evidence="13" id="KW-1185">Reference proteome</keyword>
<gene>
    <name evidence="12" type="ORF">VNO77_00746</name>
</gene>
<dbReference type="AlphaFoldDB" id="A0AAN9MVA4"/>
<keyword evidence="2" id="KW-0489">Methyltransferase</keyword>
<dbReference type="Proteomes" id="UP001367508">
    <property type="component" value="Unassembled WGS sequence"/>
</dbReference>
<evidence type="ECO:0000256" key="6">
    <source>
        <dbReference type="ARBA" id="ARBA00022989"/>
    </source>
</evidence>
<proteinExistence type="inferred from homology"/>
<comment type="subcellular location">
    <subcellularLocation>
        <location evidence="9">Endomembrane system</location>
        <topology evidence="9">Single-pass type II membrane protein</topology>
    </subcellularLocation>
</comment>
<evidence type="ECO:0000256" key="1">
    <source>
        <dbReference type="ARBA" id="ARBA00008361"/>
    </source>
</evidence>
<keyword evidence="6 11" id="KW-1133">Transmembrane helix</keyword>
<comment type="similarity">
    <text evidence="1">Belongs to the methyltransferase superfamily.</text>
</comment>
<evidence type="ECO:0000256" key="9">
    <source>
        <dbReference type="ARBA" id="ARBA00060399"/>
    </source>
</evidence>
<keyword evidence="7 11" id="KW-0472">Membrane</keyword>
<dbReference type="GO" id="GO:0008168">
    <property type="term" value="F:methyltransferase activity"/>
    <property type="evidence" value="ECO:0007669"/>
    <property type="project" value="UniProtKB-KW"/>
</dbReference>
<evidence type="ECO:0000256" key="5">
    <source>
        <dbReference type="ARBA" id="ARBA00022968"/>
    </source>
</evidence>
<dbReference type="SUPFAM" id="SSF53335">
    <property type="entry name" value="S-adenosyl-L-methionine-dependent methyltransferases"/>
    <property type="match status" value="2"/>
</dbReference>
<dbReference type="FunFam" id="3.40.50.150:FF:000084">
    <property type="entry name" value="probable methyltransferase PMT23"/>
    <property type="match status" value="1"/>
</dbReference>
<evidence type="ECO:0000256" key="2">
    <source>
        <dbReference type="ARBA" id="ARBA00022603"/>
    </source>
</evidence>
<sequence>MAQAKYTRIDNKRSPQSYCSTVTIVVFVALCLFGVWMMTSSSVVPVQNVDVSQENKNEVKEQSEVKEQPTDTSNSNSQQFEDNQGDLPEDVTKGDNNVTSKNNSDVPDKQEVKLDEKSEEKSSEDTKTENTDSDVNEKKSDSKEKEKEKKSDSDENEKKSDSDENEKKSDSDENEKKSDSDENEKKSDSDEDEKKSDSDENEKKSDFDENEKKSDSDENVKKSDSDENLKKSDSDETEKKSESNENEKKSESNETEQKSEADDSKQSNSDEMVDKSGSNENEKNPDDTSETTDKIEEKVEQSGNKEPDENSNEKKSDDTANNQVPKEVYPSGAQSELLNESTTQNGSWSTQAAESKNEKDSQESSKLPTGYNWKLCNVTAGPDYIPCLDNLKAIKNLPSTKHYEHRERQCPEEPPTCLVSLPEGYKRPIEWPKSREKIWYSNVPHTKLVEYKGHQNWVKVAGEYLTFPGGGTQFKHGALHYIDTIQKSVPDIAWGKRSRVILDVGCGVASFGGFLFERDALTMSLAPKDEHEAQVQFALERGIPAISAVMGTKRLPFPGRVFDIVHCARCRVPWHIEGGKLLLELNRLLRPGGFFVWSATPIYQKLAEDVQIWNEMKALTKAMCWEVVSITKDKLNGVGIAVYKKPTSNECYKKRSKNQPTMCPDSDDPNAAWNIPLQACMHKVPVNLTERGSQWPERWPARLTKTPYWLTNSQVGVYGKPAPEDFTADYEHWKRIVSKSYLNGMGIQWSNVRNVMDMRSVYGGFAAALKDLKIWVMNVVSVDSPDTLPLIYERGLFGMYHDWCESFSTYPRSYDLLHADLLFSKLKNRCNFKAVVAEVDRILRPEGKLIVRDTVEIINELESMMKSLQWEVRMSYSKEKLGFLCVQKSVWRPKELETLEYAIG</sequence>
<evidence type="ECO:0000313" key="13">
    <source>
        <dbReference type="Proteomes" id="UP001367508"/>
    </source>
</evidence>
<feature type="compositionally biased region" description="Polar residues" evidence="10">
    <location>
        <begin position="332"/>
        <end position="354"/>
    </location>
</feature>
<protein>
    <recommendedName>
        <fullName evidence="14">Methyltransferase PMT26</fullName>
    </recommendedName>
</protein>
<dbReference type="PANTHER" id="PTHR10108:SF1130">
    <property type="entry name" value="METHYLTRANSFERASE PMT26-RELATED"/>
    <property type="match status" value="1"/>
</dbReference>
<keyword evidence="4 11" id="KW-0812">Transmembrane</keyword>
<comment type="caution">
    <text evidence="12">The sequence shown here is derived from an EMBL/GenBank/DDBJ whole genome shotgun (WGS) entry which is preliminary data.</text>
</comment>
<evidence type="ECO:0000256" key="8">
    <source>
        <dbReference type="ARBA" id="ARBA00023180"/>
    </source>
</evidence>
<dbReference type="Pfam" id="PF03141">
    <property type="entry name" value="Methyltransf_29"/>
    <property type="match status" value="1"/>
</dbReference>
<evidence type="ECO:0000256" key="3">
    <source>
        <dbReference type="ARBA" id="ARBA00022679"/>
    </source>
</evidence>
<keyword evidence="8" id="KW-0325">Glycoprotein</keyword>
<evidence type="ECO:0000256" key="11">
    <source>
        <dbReference type="SAM" id="Phobius"/>
    </source>
</evidence>
<accession>A0AAN9MVA4</accession>
<feature type="compositionally biased region" description="Basic and acidic residues" evidence="10">
    <location>
        <begin position="54"/>
        <end position="69"/>
    </location>
</feature>
<evidence type="ECO:0000256" key="10">
    <source>
        <dbReference type="SAM" id="MobiDB-lite"/>
    </source>
</evidence>
<dbReference type="GO" id="GO:0005768">
    <property type="term" value="C:endosome"/>
    <property type="evidence" value="ECO:0007669"/>
    <property type="project" value="TreeGrafter"/>
</dbReference>
<feature type="region of interest" description="Disordered" evidence="10">
    <location>
        <begin position="54"/>
        <end position="369"/>
    </location>
</feature>
<feature type="transmembrane region" description="Helical" evidence="11">
    <location>
        <begin position="21"/>
        <end position="39"/>
    </location>
</feature>
<dbReference type="EMBL" id="JAYMYQ010000001">
    <property type="protein sequence ID" value="KAK7358807.1"/>
    <property type="molecule type" value="Genomic_DNA"/>
</dbReference>
<feature type="compositionally biased region" description="Polar residues" evidence="10">
    <location>
        <begin position="70"/>
        <end position="82"/>
    </location>
</feature>
<feature type="compositionally biased region" description="Polar residues" evidence="10">
    <location>
        <begin position="94"/>
        <end position="105"/>
    </location>
</feature>
<keyword evidence="5" id="KW-0735">Signal-anchor</keyword>
<feature type="compositionally biased region" description="Basic and acidic residues" evidence="10">
    <location>
        <begin position="106"/>
        <end position="265"/>
    </location>
</feature>
<organism evidence="12 13">
    <name type="scientific">Canavalia gladiata</name>
    <name type="common">Sword bean</name>
    <name type="synonym">Dolichos gladiatus</name>
    <dbReference type="NCBI Taxonomy" id="3824"/>
    <lineage>
        <taxon>Eukaryota</taxon>
        <taxon>Viridiplantae</taxon>
        <taxon>Streptophyta</taxon>
        <taxon>Embryophyta</taxon>
        <taxon>Tracheophyta</taxon>
        <taxon>Spermatophyta</taxon>
        <taxon>Magnoliopsida</taxon>
        <taxon>eudicotyledons</taxon>
        <taxon>Gunneridae</taxon>
        <taxon>Pentapetalae</taxon>
        <taxon>rosids</taxon>
        <taxon>fabids</taxon>
        <taxon>Fabales</taxon>
        <taxon>Fabaceae</taxon>
        <taxon>Papilionoideae</taxon>
        <taxon>50 kb inversion clade</taxon>
        <taxon>NPAAA clade</taxon>
        <taxon>indigoferoid/millettioid clade</taxon>
        <taxon>Phaseoleae</taxon>
        <taxon>Canavalia</taxon>
    </lineage>
</organism>
<evidence type="ECO:0000256" key="7">
    <source>
        <dbReference type="ARBA" id="ARBA00023136"/>
    </source>
</evidence>
<feature type="compositionally biased region" description="Basic and acidic residues" evidence="10">
    <location>
        <begin position="280"/>
        <end position="318"/>
    </location>
</feature>
<dbReference type="GO" id="GO:0005802">
    <property type="term" value="C:trans-Golgi network"/>
    <property type="evidence" value="ECO:0007669"/>
    <property type="project" value="TreeGrafter"/>
</dbReference>
<evidence type="ECO:0000313" key="12">
    <source>
        <dbReference type="EMBL" id="KAK7358807.1"/>
    </source>
</evidence>
<dbReference type="Gene3D" id="3.40.50.150">
    <property type="entry name" value="Vaccinia Virus protein VP39"/>
    <property type="match status" value="1"/>
</dbReference>
<dbReference type="InterPro" id="IPR029063">
    <property type="entry name" value="SAM-dependent_MTases_sf"/>
</dbReference>